<dbReference type="RefSeq" id="WP_012791521.1">
    <property type="nucleotide sequence ID" value="NC_013132.1"/>
</dbReference>
<dbReference type="OrthoDB" id="1495616at2"/>
<dbReference type="Proteomes" id="UP000002215">
    <property type="component" value="Chromosome"/>
</dbReference>
<keyword evidence="1" id="KW-0547">Nucleotide-binding</keyword>
<organism evidence="3 4">
    <name type="scientific">Chitinophaga pinensis (strain ATCC 43595 / DSM 2588 / LMG 13176 / NBRC 15968 / NCIMB 11800 / UQM 2034)</name>
    <dbReference type="NCBI Taxonomy" id="485918"/>
    <lineage>
        <taxon>Bacteria</taxon>
        <taxon>Pseudomonadati</taxon>
        <taxon>Bacteroidota</taxon>
        <taxon>Chitinophagia</taxon>
        <taxon>Chitinophagales</taxon>
        <taxon>Chitinophagaceae</taxon>
        <taxon>Chitinophaga</taxon>
    </lineage>
</organism>
<dbReference type="GO" id="GO:0000166">
    <property type="term" value="F:nucleotide binding"/>
    <property type="evidence" value="ECO:0007669"/>
    <property type="project" value="UniProtKB-KW"/>
</dbReference>
<name>A0A979G626_CHIPD</name>
<sequence length="69" mass="7697">MSEQLTVGEQRVRTQFNPGNNSVVDQIKQKTAELINLCEELKTKEPRLSSLAQTEYETAAMWAVKAATA</sequence>
<evidence type="ECO:0000313" key="4">
    <source>
        <dbReference type="Proteomes" id="UP000002215"/>
    </source>
</evidence>
<feature type="domain" description="Acb2/Tad1 hairpin" evidence="2">
    <location>
        <begin position="10"/>
        <end position="68"/>
    </location>
</feature>
<dbReference type="InterPro" id="IPR056098">
    <property type="entry name" value="Acb2/Tad1_hairpin"/>
</dbReference>
<accession>A0A979G626</accession>
<dbReference type="KEGG" id="cpi:Cpin_3886"/>
<protein>
    <recommendedName>
        <fullName evidence="2">Acb2/Tad1 hairpin domain-containing protein</fullName>
    </recommendedName>
</protein>
<dbReference type="EMBL" id="CP001699">
    <property type="protein sequence ID" value="ACU61348.1"/>
    <property type="molecule type" value="Genomic_DNA"/>
</dbReference>
<dbReference type="AlphaFoldDB" id="A0A979G626"/>
<evidence type="ECO:0000256" key="1">
    <source>
        <dbReference type="ARBA" id="ARBA00022741"/>
    </source>
</evidence>
<gene>
    <name evidence="3" type="ordered locus">Cpin_3886</name>
</gene>
<evidence type="ECO:0000313" key="3">
    <source>
        <dbReference type="EMBL" id="ACU61348.1"/>
    </source>
</evidence>
<reference evidence="3 4" key="2">
    <citation type="journal article" date="2010" name="Stand. Genomic Sci.">
        <title>Complete genome sequence of Chitinophaga pinensis type strain (UQM 2034).</title>
        <authorList>
            <person name="Glavina Del Rio T."/>
            <person name="Abt B."/>
            <person name="Spring S."/>
            <person name="Lapidus A."/>
            <person name="Nolan M."/>
            <person name="Tice H."/>
            <person name="Copeland A."/>
            <person name="Cheng J.F."/>
            <person name="Chen F."/>
            <person name="Bruce D."/>
            <person name="Goodwin L."/>
            <person name="Pitluck S."/>
            <person name="Ivanova N."/>
            <person name="Mavromatis K."/>
            <person name="Mikhailova N."/>
            <person name="Pati A."/>
            <person name="Chen A."/>
            <person name="Palaniappan K."/>
            <person name="Land M."/>
            <person name="Hauser L."/>
            <person name="Chang Y.J."/>
            <person name="Jeffries C.D."/>
            <person name="Chain P."/>
            <person name="Saunders E."/>
            <person name="Detter J.C."/>
            <person name="Brettin T."/>
            <person name="Rohde M."/>
            <person name="Goker M."/>
            <person name="Bristow J."/>
            <person name="Eisen J.A."/>
            <person name="Markowitz V."/>
            <person name="Hugenholtz P."/>
            <person name="Kyrpides N.C."/>
            <person name="Klenk H.P."/>
            <person name="Lucas S."/>
        </authorList>
    </citation>
    <scope>NUCLEOTIDE SEQUENCE [LARGE SCALE GENOMIC DNA]</scope>
    <source>
        <strain evidence="4">ATCC 43595 / DSM 2588 / LMG 13176 / NBRC 15968 / NCIMB 11800 / UQM 2034</strain>
    </source>
</reference>
<proteinExistence type="predicted"/>
<evidence type="ECO:0000259" key="2">
    <source>
        <dbReference type="Pfam" id="PF24729"/>
    </source>
</evidence>
<reference evidence="4" key="1">
    <citation type="submission" date="2009-08" db="EMBL/GenBank/DDBJ databases">
        <title>The complete genome of Chitinophaga pinensis DSM 2588.</title>
        <authorList>
            <consortium name="US DOE Joint Genome Institute (JGI-PGF)"/>
            <person name="Lucas S."/>
            <person name="Copeland A."/>
            <person name="Lapidus A."/>
            <person name="Glavina del Rio T."/>
            <person name="Dalin E."/>
            <person name="Tice H."/>
            <person name="Bruce D."/>
            <person name="Goodwin L."/>
            <person name="Pitluck S."/>
            <person name="Kyrpides N."/>
            <person name="Mavromatis K."/>
            <person name="Ivanova N."/>
            <person name="Mikhailova N."/>
            <person name="Sims D."/>
            <person name="Meinche L."/>
            <person name="Brettin T."/>
            <person name="Detter J.C."/>
            <person name="Han C."/>
            <person name="Larimer F."/>
            <person name="Land M."/>
            <person name="Hauser L."/>
            <person name="Markowitz V."/>
            <person name="Cheng J.-F."/>
            <person name="Hugenholtz P."/>
            <person name="Woyke T."/>
            <person name="Wu D."/>
            <person name="Spring S."/>
            <person name="Klenk H.-P."/>
            <person name="Eisen J.A."/>
        </authorList>
    </citation>
    <scope>NUCLEOTIDE SEQUENCE [LARGE SCALE GENOMIC DNA]</scope>
    <source>
        <strain evidence="4">ATCC 43595 / DSM 2588 / LMG 13176 / NBRC 15968 / NCIMB 11800 / UQM 2034</strain>
    </source>
</reference>
<dbReference type="Pfam" id="PF24729">
    <property type="entry name" value="Acb2_Tad1_hairpin"/>
    <property type="match status" value="1"/>
</dbReference>